<keyword evidence="2" id="KW-1185">Reference proteome</keyword>
<dbReference type="EMBL" id="JAGEVG010000009">
    <property type="protein sequence ID" value="MBO3098349.1"/>
    <property type="molecule type" value="Genomic_DNA"/>
</dbReference>
<evidence type="ECO:0000313" key="1">
    <source>
        <dbReference type="EMBL" id="MBO3098349.1"/>
    </source>
</evidence>
<organism evidence="1 2">
    <name type="scientific">Gelidibacter pelagius</name>
    <dbReference type="NCBI Taxonomy" id="2819985"/>
    <lineage>
        <taxon>Bacteria</taxon>
        <taxon>Pseudomonadati</taxon>
        <taxon>Bacteroidota</taxon>
        <taxon>Flavobacteriia</taxon>
        <taxon>Flavobacteriales</taxon>
        <taxon>Flavobacteriaceae</taxon>
        <taxon>Gelidibacter</taxon>
    </lineage>
</organism>
<name>A0ABS3SRM2_9FLAO</name>
<evidence type="ECO:0000313" key="2">
    <source>
        <dbReference type="Proteomes" id="UP000681315"/>
    </source>
</evidence>
<reference evidence="1 2" key="1">
    <citation type="submission" date="2021-03" db="EMBL/GenBank/DDBJ databases">
        <title>Gelidibacter sp. nov., isolated from costal sediment.</title>
        <authorList>
            <person name="Lun K.-Y."/>
        </authorList>
    </citation>
    <scope>NUCLEOTIDE SEQUENCE [LARGE SCALE GENOMIC DNA]</scope>
    <source>
        <strain evidence="1 2">DF109</strain>
    </source>
</reference>
<comment type="caution">
    <text evidence="1">The sequence shown here is derived from an EMBL/GenBank/DDBJ whole genome shotgun (WGS) entry which is preliminary data.</text>
</comment>
<protein>
    <submittedName>
        <fullName evidence="1">Outer membrane beta-barrel protein</fullName>
    </submittedName>
</protein>
<dbReference type="Proteomes" id="UP000681315">
    <property type="component" value="Unassembled WGS sequence"/>
</dbReference>
<gene>
    <name evidence="1" type="ORF">J4051_08730</name>
</gene>
<accession>A0ABS3SRM2</accession>
<sequence>MQKRILLIFMIGFLTEIYSQDKKIDFQLSAGTTLSIPKTSELTNTNVDGSPEIKSSTNIGAFILPNLNYKMNEKISLDFGLGFYMDRFTIKEINGNVTSEGNRSVSQIQTPINLNFHFGNNNSYLFGIGGFSNFLLSAKEKGESRINSTGFDTGGDTPITDPVITSLSQNFDNDIKYKYNSVSFGVFIQLKKSISFSSDKKGFIFIRINQYLNSIKNNDSDSNLSQYIDFKNEKEPTTVNLGIGIIL</sequence>
<proteinExistence type="predicted"/>
<dbReference type="RefSeq" id="WP_208233495.1">
    <property type="nucleotide sequence ID" value="NZ_JAGEVG010000009.1"/>
</dbReference>